<keyword evidence="4" id="KW-0206">Cytoskeleton</keyword>
<evidence type="ECO:0000259" key="9">
    <source>
        <dbReference type="PROSITE" id="PS51336"/>
    </source>
</evidence>
<evidence type="ECO:0000256" key="4">
    <source>
        <dbReference type="ARBA" id="ARBA00023212"/>
    </source>
</evidence>
<dbReference type="PANTHER" id="PTHR12086:SF11">
    <property type="entry name" value="EF-HAND DOMAIN-CONTAINING FAMILY MEMBER C2"/>
    <property type="match status" value="1"/>
</dbReference>
<dbReference type="Proteomes" id="UP000694560">
    <property type="component" value="Unplaced"/>
</dbReference>
<dbReference type="AlphaFoldDB" id="A0A8C5UAT1"/>
<name>A0A8C5UAT1_9PASS</name>
<dbReference type="FunFam" id="1.10.238.10:FF:000375">
    <property type="entry name" value="EF-hand domain-containing family member C2"/>
    <property type="match status" value="1"/>
</dbReference>
<dbReference type="FunFam" id="2.30.29.170:FF:000003">
    <property type="entry name" value="EF-hand domain (C-terminal) containing 1"/>
    <property type="match status" value="1"/>
</dbReference>
<dbReference type="InterPro" id="IPR006602">
    <property type="entry name" value="DM10_dom"/>
</dbReference>
<dbReference type="GO" id="GO:0005930">
    <property type="term" value="C:axoneme"/>
    <property type="evidence" value="ECO:0007669"/>
    <property type="project" value="UniProtKB-SubCell"/>
</dbReference>
<dbReference type="Gene3D" id="1.10.238.10">
    <property type="entry name" value="EF-hand"/>
    <property type="match status" value="1"/>
</dbReference>
<dbReference type="Gene3D" id="2.30.29.170">
    <property type="match status" value="3"/>
</dbReference>
<organism evidence="10 11">
    <name type="scientific">Malurus cyaneus samueli</name>
    <dbReference type="NCBI Taxonomy" id="2593467"/>
    <lineage>
        <taxon>Eukaryota</taxon>
        <taxon>Metazoa</taxon>
        <taxon>Chordata</taxon>
        <taxon>Craniata</taxon>
        <taxon>Vertebrata</taxon>
        <taxon>Euteleostomi</taxon>
        <taxon>Archelosauria</taxon>
        <taxon>Archosauria</taxon>
        <taxon>Dinosauria</taxon>
        <taxon>Saurischia</taxon>
        <taxon>Theropoda</taxon>
        <taxon>Coelurosauria</taxon>
        <taxon>Aves</taxon>
        <taxon>Neognathae</taxon>
        <taxon>Neoaves</taxon>
        <taxon>Telluraves</taxon>
        <taxon>Australaves</taxon>
        <taxon>Passeriformes</taxon>
        <taxon>Meliphagoidea</taxon>
        <taxon>Maluridae</taxon>
        <taxon>Malurus</taxon>
    </lineage>
</organism>
<protein>
    <recommendedName>
        <fullName evidence="7">EF-hand domain-containing family member C2</fullName>
    </recommendedName>
</protein>
<sequence>IRWHRGTYFALGDIGGEKFHRSQLFGYANDVPMLFDDKSGIGGEPLPGQFVKPTNSVFPSGPGSRAPAWIAFDKQALCFDAYFEEEVPDKNQELYRIRHCKIFYYLEDDTIQVSEPHVENSGITQGPIVRRHQIPLPPPNQDQFYTMYHFNINTEVTFYGRKYKIIDCDLYTKNFLRKIGIRVNPPANRPDDPYTTMREQRRKMSTNPFRPYMRFDTLKQFLEFDGQVLGFSCVWYDSESHVYGPRELILRYYLSDDTIDVREILPDNSGRDVVPYFLKRAKLPKNAPTGLYHPGTITNQTLLNVLGKSERNKGYYIRDILQTGAVRQEFYKDSDLRIGAVINVWGRQMLLCDCDEFTKEHYRKKYGIEDFTPIEYKTPPPPEPKRIIPPYNGFGSEEDSLCSCMSVVVKPQHKDYRQFLMKDRYGMESNILRFAAKFITDSPIDKERKFIISYFLCDDTISIFEYAENNSGIVGGKFLERGRIRKPGQELFKSEPSEYYKAHDLFIGARVCFHGHNFLLVDADEYTFNYMEKNANEFPMSNIDVVFNKLKNLTESHAKEIRKAFATSDTEHTNVVGYGAFRNWIVSIANGAFSEHEIMTLGRHYGLRDDSQTDLQLLLSLAQEKLKKNAFEYFEQLMSVFMYHDREKCGRLPYETCRTICKSFQMPLDDVLLETVLARFEDNQNQVAYGNFVHGLNWREHQVHVFEVMKEPPKVKPLYQYNFSNFNMSVLANMHNIFSYLCICVCFLQVIIFFNKKV</sequence>
<feature type="transmembrane region" description="Helical" evidence="8">
    <location>
        <begin position="737"/>
        <end position="754"/>
    </location>
</feature>
<dbReference type="GO" id="GO:0010975">
    <property type="term" value="P:regulation of neuron projection development"/>
    <property type="evidence" value="ECO:0007669"/>
    <property type="project" value="TreeGrafter"/>
</dbReference>
<reference evidence="10" key="1">
    <citation type="submission" date="2025-08" db="UniProtKB">
        <authorList>
            <consortium name="Ensembl"/>
        </authorList>
    </citation>
    <scope>IDENTIFICATION</scope>
</reference>
<evidence type="ECO:0000256" key="8">
    <source>
        <dbReference type="SAM" id="Phobius"/>
    </source>
</evidence>
<evidence type="ECO:0000256" key="3">
    <source>
        <dbReference type="ARBA" id="ARBA00022737"/>
    </source>
</evidence>
<dbReference type="FunFam" id="2.30.29.170:FF:000001">
    <property type="entry name" value="EF-hand domain containing 1"/>
    <property type="match status" value="1"/>
</dbReference>
<dbReference type="Ensembl" id="ENSMCST00000019571.1">
    <property type="protein sequence ID" value="ENSMCSP00000019093.1"/>
    <property type="gene ID" value="ENSMCSG00000013398.1"/>
</dbReference>
<evidence type="ECO:0000256" key="1">
    <source>
        <dbReference type="ARBA" id="ARBA00004430"/>
    </source>
</evidence>
<evidence type="ECO:0000313" key="11">
    <source>
        <dbReference type="Proteomes" id="UP000694560"/>
    </source>
</evidence>
<keyword evidence="8" id="KW-0812">Transmembrane</keyword>
<keyword evidence="5" id="KW-0966">Cell projection</keyword>
<dbReference type="SMART" id="SM00676">
    <property type="entry name" value="DM10"/>
    <property type="match status" value="3"/>
</dbReference>
<keyword evidence="2" id="KW-0963">Cytoplasm</keyword>
<dbReference type="FunFam" id="2.30.29.170:FF:000002">
    <property type="entry name" value="EF-hand domain (C-terminal) containing 1"/>
    <property type="match status" value="1"/>
</dbReference>
<comment type="subcellular location">
    <subcellularLocation>
        <location evidence="1">Cytoplasm</location>
        <location evidence="1">Cytoskeleton</location>
        <location evidence="1">Cilium axoneme</location>
    </subcellularLocation>
</comment>
<evidence type="ECO:0000256" key="7">
    <source>
        <dbReference type="ARBA" id="ARBA00039880"/>
    </source>
</evidence>
<evidence type="ECO:0000313" key="10">
    <source>
        <dbReference type="Ensembl" id="ENSMCSP00000019093.1"/>
    </source>
</evidence>
<evidence type="ECO:0000256" key="6">
    <source>
        <dbReference type="ARBA" id="ARBA00035003"/>
    </source>
</evidence>
<dbReference type="InterPro" id="IPR011992">
    <property type="entry name" value="EF-hand-dom_pair"/>
</dbReference>
<feature type="domain" description="DM10" evidence="9">
    <location>
        <begin position="428"/>
        <end position="535"/>
    </location>
</feature>
<keyword evidence="3" id="KW-0677">Repeat</keyword>
<proteinExistence type="predicted"/>
<dbReference type="InterPro" id="IPR040193">
    <property type="entry name" value="EFHC1/EFHC2/EFHB"/>
</dbReference>
<dbReference type="PROSITE" id="PS51336">
    <property type="entry name" value="DM10"/>
    <property type="match status" value="3"/>
</dbReference>
<evidence type="ECO:0000256" key="5">
    <source>
        <dbReference type="ARBA" id="ARBA00023273"/>
    </source>
</evidence>
<keyword evidence="11" id="KW-1185">Reference proteome</keyword>
<dbReference type="Pfam" id="PF06565">
    <property type="entry name" value="DM10_dom"/>
    <property type="match status" value="4"/>
</dbReference>
<dbReference type="OrthoDB" id="10255210at2759"/>
<feature type="domain" description="DM10" evidence="9">
    <location>
        <begin position="73"/>
        <end position="180"/>
    </location>
</feature>
<evidence type="ECO:0000256" key="2">
    <source>
        <dbReference type="ARBA" id="ARBA00022490"/>
    </source>
</evidence>
<dbReference type="GO" id="GO:0005874">
    <property type="term" value="C:microtubule"/>
    <property type="evidence" value="ECO:0007669"/>
    <property type="project" value="TreeGrafter"/>
</dbReference>
<accession>A0A8C5UAT1</accession>
<feature type="domain" description="DM10" evidence="9">
    <location>
        <begin position="225"/>
        <end position="366"/>
    </location>
</feature>
<reference evidence="10" key="2">
    <citation type="submission" date="2025-09" db="UniProtKB">
        <authorList>
            <consortium name="Ensembl"/>
        </authorList>
    </citation>
    <scope>IDENTIFICATION</scope>
</reference>
<keyword evidence="8" id="KW-0472">Membrane</keyword>
<dbReference type="PANTHER" id="PTHR12086">
    <property type="entry name" value="EF-HAND DOMAIN C-TERMINAL CONTAINING PROTEIN"/>
    <property type="match status" value="1"/>
</dbReference>
<dbReference type="SUPFAM" id="SSF47473">
    <property type="entry name" value="EF-hand"/>
    <property type="match status" value="1"/>
</dbReference>
<comment type="function">
    <text evidence="6">Microtubule inner protein (MIP) part of the dynein-decorated doublet microtubules (DMTs) in cilia axoneme, which is required for motile cilia beating.</text>
</comment>
<keyword evidence="8" id="KW-1133">Transmembrane helix</keyword>